<keyword evidence="5 9" id="KW-0808">Transferase</keyword>
<dbReference type="PROSITE" id="PS50972">
    <property type="entry name" value="PTERIN_BINDING"/>
    <property type="match status" value="1"/>
</dbReference>
<evidence type="ECO:0000256" key="6">
    <source>
        <dbReference type="ARBA" id="ARBA00022723"/>
    </source>
</evidence>
<sequence length="330" mass="36245">MIERSSLGLPFSSMNSWTRTRRSDILGASLWPWMLRHQILLGGTLLDSKPHEWRLAHGKQLTLSSTSMLMGILNVTPDSFSDGGDHDDVERAQAHARQMIAEGAAIIDVGGESTRPGATEVTPEEEQRRILPVIEALAAEGNCIISVDTYRAETARRAVEAGAHIVNDVHGLQREPDIAHVAAETGAGLVIMHTGRGREKLPDVIEDQFHFLRRSLEIAHDAGVKDSQIVLDPGFGFAKDREEELTLMARLGELHALGYPILVGTSRKRMIGHLAGDDRLSRDVGTSATSVLLRMQGALIFRVHNIPFNRDALAFADAVLQRQVRPSETK</sequence>
<evidence type="ECO:0000256" key="2">
    <source>
        <dbReference type="ARBA" id="ARBA00001946"/>
    </source>
</evidence>
<comment type="caution">
    <text evidence="11">The sequence shown here is derived from an EMBL/GenBank/DDBJ whole genome shotgun (WGS) entry which is preliminary data.</text>
</comment>
<dbReference type="SUPFAM" id="SSF51717">
    <property type="entry name" value="Dihydropteroate synthetase-like"/>
    <property type="match status" value="1"/>
</dbReference>
<dbReference type="EMBL" id="BMIF01000002">
    <property type="protein sequence ID" value="GGA58958.1"/>
    <property type="molecule type" value="Genomic_DNA"/>
</dbReference>
<gene>
    <name evidence="11" type="ORF">GCM10011385_10820</name>
</gene>
<comment type="catalytic activity">
    <reaction evidence="1">
        <text>(7,8-dihydropterin-6-yl)methyl diphosphate + 4-aminobenzoate = 7,8-dihydropteroate + diphosphate</text>
        <dbReference type="Rhea" id="RHEA:19949"/>
        <dbReference type="ChEBI" id="CHEBI:17836"/>
        <dbReference type="ChEBI" id="CHEBI:17839"/>
        <dbReference type="ChEBI" id="CHEBI:33019"/>
        <dbReference type="ChEBI" id="CHEBI:72950"/>
        <dbReference type="EC" id="2.5.1.15"/>
    </reaction>
</comment>
<dbReference type="PANTHER" id="PTHR20941">
    <property type="entry name" value="FOLATE SYNTHESIS PROTEINS"/>
    <property type="match status" value="1"/>
</dbReference>
<reference evidence="11" key="1">
    <citation type="journal article" date="2014" name="Int. J. Syst. Evol. Microbiol.">
        <title>Complete genome sequence of Corynebacterium casei LMG S-19264T (=DSM 44701T), isolated from a smear-ripened cheese.</title>
        <authorList>
            <consortium name="US DOE Joint Genome Institute (JGI-PGF)"/>
            <person name="Walter F."/>
            <person name="Albersmeier A."/>
            <person name="Kalinowski J."/>
            <person name="Ruckert C."/>
        </authorList>
    </citation>
    <scope>NUCLEOTIDE SEQUENCE</scope>
    <source>
        <strain evidence="11">CGMCC 1.15320</strain>
    </source>
</reference>
<organism evidence="11 12">
    <name type="scientific">Nitratireductor aestuarii</name>
    <dbReference type="NCBI Taxonomy" id="1735103"/>
    <lineage>
        <taxon>Bacteria</taxon>
        <taxon>Pseudomonadati</taxon>
        <taxon>Pseudomonadota</taxon>
        <taxon>Alphaproteobacteria</taxon>
        <taxon>Hyphomicrobiales</taxon>
        <taxon>Phyllobacteriaceae</taxon>
        <taxon>Nitratireductor</taxon>
    </lineage>
</organism>
<dbReference type="EC" id="2.5.1.15" evidence="4 9"/>
<dbReference type="GO" id="GO:0046872">
    <property type="term" value="F:metal ion binding"/>
    <property type="evidence" value="ECO:0007669"/>
    <property type="project" value="UniProtKB-KW"/>
</dbReference>
<name>A0A916RJR1_9HYPH</name>
<dbReference type="GO" id="GO:0046654">
    <property type="term" value="P:tetrahydrofolate biosynthetic process"/>
    <property type="evidence" value="ECO:0007669"/>
    <property type="project" value="TreeGrafter"/>
</dbReference>
<dbReference type="GO" id="GO:0046656">
    <property type="term" value="P:folic acid biosynthetic process"/>
    <property type="evidence" value="ECO:0007669"/>
    <property type="project" value="UniProtKB-KW"/>
</dbReference>
<feature type="domain" description="Pterin-binding" evidence="10">
    <location>
        <begin position="67"/>
        <end position="314"/>
    </location>
</feature>
<evidence type="ECO:0000313" key="12">
    <source>
        <dbReference type="Proteomes" id="UP000636264"/>
    </source>
</evidence>
<accession>A0A916RJR1</accession>
<evidence type="ECO:0000313" key="11">
    <source>
        <dbReference type="EMBL" id="GGA58958.1"/>
    </source>
</evidence>
<evidence type="ECO:0000256" key="8">
    <source>
        <dbReference type="ARBA" id="ARBA00022909"/>
    </source>
</evidence>
<dbReference type="GO" id="GO:0004156">
    <property type="term" value="F:dihydropteroate synthase activity"/>
    <property type="evidence" value="ECO:0007669"/>
    <property type="project" value="UniProtKB-EC"/>
</dbReference>
<dbReference type="InterPro" id="IPR000489">
    <property type="entry name" value="Pterin-binding_dom"/>
</dbReference>
<dbReference type="GO" id="GO:0005829">
    <property type="term" value="C:cytosol"/>
    <property type="evidence" value="ECO:0007669"/>
    <property type="project" value="TreeGrafter"/>
</dbReference>
<comment type="cofactor">
    <cofactor evidence="2 9">
        <name>Mg(2+)</name>
        <dbReference type="ChEBI" id="CHEBI:18420"/>
    </cofactor>
</comment>
<evidence type="ECO:0000256" key="1">
    <source>
        <dbReference type="ARBA" id="ARBA00000012"/>
    </source>
</evidence>
<dbReference type="NCBIfam" id="TIGR01496">
    <property type="entry name" value="DHPS"/>
    <property type="match status" value="1"/>
</dbReference>
<evidence type="ECO:0000256" key="4">
    <source>
        <dbReference type="ARBA" id="ARBA00012458"/>
    </source>
</evidence>
<dbReference type="InterPro" id="IPR006390">
    <property type="entry name" value="DHP_synth_dom"/>
</dbReference>
<evidence type="ECO:0000256" key="7">
    <source>
        <dbReference type="ARBA" id="ARBA00022842"/>
    </source>
</evidence>
<dbReference type="Gene3D" id="3.20.20.20">
    <property type="entry name" value="Dihydropteroate synthase-like"/>
    <property type="match status" value="1"/>
</dbReference>
<evidence type="ECO:0000259" key="10">
    <source>
        <dbReference type="PROSITE" id="PS50972"/>
    </source>
</evidence>
<keyword evidence="12" id="KW-1185">Reference proteome</keyword>
<comment type="function">
    <text evidence="9">Catalyzes the condensation of para-aminobenzoate (pABA) with 6-hydroxymethyl-7,8-dihydropterin diphosphate (DHPt-PP) to form 7,8-dihydropteroate (H2Pte), the immediate precursor of folate derivatives.</text>
</comment>
<dbReference type="PROSITE" id="PS00793">
    <property type="entry name" value="DHPS_2"/>
    <property type="match status" value="1"/>
</dbReference>
<keyword evidence="7 9" id="KW-0460">Magnesium</keyword>
<comment type="pathway">
    <text evidence="3 9">Cofactor biosynthesis; tetrahydrofolate biosynthesis; 7,8-dihydrofolate from 2-amino-4-hydroxy-6-hydroxymethyl-7,8-dihydropteridine diphosphate and 4-aminobenzoate: step 1/2.</text>
</comment>
<reference evidence="11" key="2">
    <citation type="submission" date="2020-09" db="EMBL/GenBank/DDBJ databases">
        <authorList>
            <person name="Sun Q."/>
            <person name="Zhou Y."/>
        </authorList>
    </citation>
    <scope>NUCLEOTIDE SEQUENCE</scope>
    <source>
        <strain evidence="11">CGMCC 1.15320</strain>
    </source>
</reference>
<dbReference type="PROSITE" id="PS00792">
    <property type="entry name" value="DHPS_1"/>
    <property type="match status" value="1"/>
</dbReference>
<dbReference type="AlphaFoldDB" id="A0A916RJR1"/>
<protein>
    <recommendedName>
        <fullName evidence="4 9">Dihydropteroate synthase</fullName>
        <shortName evidence="9">DHPS</shortName>
        <ecNumber evidence="4 9">2.5.1.15</ecNumber>
    </recommendedName>
    <alternativeName>
        <fullName evidence="9">Dihydropteroate pyrophosphorylase</fullName>
    </alternativeName>
</protein>
<proteinExistence type="inferred from homology"/>
<comment type="similarity">
    <text evidence="9">Belongs to the DHPS family.</text>
</comment>
<dbReference type="InterPro" id="IPR011005">
    <property type="entry name" value="Dihydropteroate_synth-like_sf"/>
</dbReference>
<dbReference type="PANTHER" id="PTHR20941:SF1">
    <property type="entry name" value="FOLIC ACID SYNTHESIS PROTEIN FOL1"/>
    <property type="match status" value="1"/>
</dbReference>
<evidence type="ECO:0000256" key="9">
    <source>
        <dbReference type="RuleBase" id="RU361205"/>
    </source>
</evidence>
<evidence type="ECO:0000256" key="3">
    <source>
        <dbReference type="ARBA" id="ARBA00004763"/>
    </source>
</evidence>
<dbReference type="CDD" id="cd00739">
    <property type="entry name" value="DHPS"/>
    <property type="match status" value="1"/>
</dbReference>
<keyword evidence="8 9" id="KW-0289">Folate biosynthesis</keyword>
<dbReference type="Pfam" id="PF00809">
    <property type="entry name" value="Pterin_bind"/>
    <property type="match status" value="1"/>
</dbReference>
<dbReference type="Proteomes" id="UP000636264">
    <property type="component" value="Unassembled WGS sequence"/>
</dbReference>
<dbReference type="InterPro" id="IPR045031">
    <property type="entry name" value="DHP_synth-like"/>
</dbReference>
<evidence type="ECO:0000256" key="5">
    <source>
        <dbReference type="ARBA" id="ARBA00022679"/>
    </source>
</evidence>
<keyword evidence="6 9" id="KW-0479">Metal-binding</keyword>